<dbReference type="GO" id="GO:0036064">
    <property type="term" value="C:ciliary basal body"/>
    <property type="evidence" value="ECO:0007669"/>
    <property type="project" value="TreeGrafter"/>
</dbReference>
<dbReference type="AlphaFoldDB" id="A0A7J6AKH7"/>
<comment type="caution">
    <text evidence="10">The sequence shown here is derived from an EMBL/GenBank/DDBJ whole genome shotgun (WGS) entry which is preliminary data.</text>
</comment>
<sequence length="501" mass="59410">MTNSNPSTHDTADAFILRAVFHILKTERLTGSSFEDKTNLTMPPARPYNQSIRPPLPFRAYSGSSVFCTEENVIECMQYISKELSSLGLPSVFYDSNRNQELDIILILNNMYELLQLHHFAVGSVDEHEVTQLKDQLELSKNENGKLCKREQQLETNIKALQRCLKKEKEEVQKLQSIIASRATQYNHSMKRKEREFSRLKDHLNQLLIDKKDMKQRMEMLNYVEGSDGRRGQWKTGWAHSRHETEVCRTLLNEFDKRQRELVLENFELKKVLQQMKQEMVVILSPKNHTKRQETFTEFTDQQIADEEETSFKGTIEMSCEHAREKLTNSIREQWRKLKYHMESLDSKAFVLQLGKEVDEEMISKQAHQEETERLKMEIQQCMDFIQTQQQLLQEQLNTPCDEETAAVLNDCYMLEEKERLKEEWRTFEEQRKNFEMERRSFTEAAIRLGHERKLFEEDRATWLKHQFLNMTFTEHMRTHNVISEYSGQEQKHISAPKTPL</sequence>
<feature type="coiled-coil region" evidence="9">
    <location>
        <begin position="151"/>
        <end position="210"/>
    </location>
</feature>
<accession>A0A7J6AKH7</accession>
<evidence type="ECO:0000256" key="9">
    <source>
        <dbReference type="SAM" id="Coils"/>
    </source>
</evidence>
<evidence type="ECO:0000313" key="10">
    <source>
        <dbReference type="EMBL" id="KAF4083384.1"/>
    </source>
</evidence>
<dbReference type="InterPro" id="IPR052300">
    <property type="entry name" value="Adhesion_Centrosome_assoc"/>
</dbReference>
<organism evidence="10 11">
    <name type="scientific">Ameiurus melas</name>
    <name type="common">Black bullhead</name>
    <name type="synonym">Silurus melas</name>
    <dbReference type="NCBI Taxonomy" id="219545"/>
    <lineage>
        <taxon>Eukaryota</taxon>
        <taxon>Metazoa</taxon>
        <taxon>Chordata</taxon>
        <taxon>Craniata</taxon>
        <taxon>Vertebrata</taxon>
        <taxon>Euteleostomi</taxon>
        <taxon>Actinopterygii</taxon>
        <taxon>Neopterygii</taxon>
        <taxon>Teleostei</taxon>
        <taxon>Ostariophysi</taxon>
        <taxon>Siluriformes</taxon>
        <taxon>Ictaluridae</taxon>
        <taxon>Ameiurus</taxon>
    </lineage>
</organism>
<dbReference type="EMBL" id="JAAGNN010000011">
    <property type="protein sequence ID" value="KAF4083384.1"/>
    <property type="molecule type" value="Genomic_DNA"/>
</dbReference>
<evidence type="ECO:0000313" key="11">
    <source>
        <dbReference type="Proteomes" id="UP000593565"/>
    </source>
</evidence>
<protein>
    <submittedName>
        <fullName evidence="10">Uncharacterized protein</fullName>
    </submittedName>
</protein>
<evidence type="ECO:0000256" key="6">
    <source>
        <dbReference type="ARBA" id="ARBA00022949"/>
    </source>
</evidence>
<dbReference type="GO" id="GO:0007155">
    <property type="term" value="P:cell adhesion"/>
    <property type="evidence" value="ECO:0007669"/>
    <property type="project" value="UniProtKB-KW"/>
</dbReference>
<dbReference type="GO" id="GO:0005912">
    <property type="term" value="C:adherens junction"/>
    <property type="evidence" value="ECO:0007669"/>
    <property type="project" value="UniProtKB-SubCell"/>
</dbReference>
<dbReference type="Pfam" id="PF11559">
    <property type="entry name" value="ADIP"/>
    <property type="match status" value="1"/>
</dbReference>
<dbReference type="InterPro" id="IPR021622">
    <property type="entry name" value="Afadin/alpha-actinin-bd"/>
</dbReference>
<reference evidence="10 11" key="1">
    <citation type="submission" date="2020-02" db="EMBL/GenBank/DDBJ databases">
        <title>A chromosome-scale genome assembly of the black bullhead catfish (Ameiurus melas).</title>
        <authorList>
            <person name="Wen M."/>
            <person name="Zham M."/>
            <person name="Cabau C."/>
            <person name="Klopp C."/>
            <person name="Donnadieu C."/>
            <person name="Roques C."/>
            <person name="Bouchez O."/>
            <person name="Lampietro C."/>
            <person name="Jouanno E."/>
            <person name="Herpin A."/>
            <person name="Louis A."/>
            <person name="Berthelot C."/>
            <person name="Parey E."/>
            <person name="Roest-Crollius H."/>
            <person name="Braasch I."/>
            <person name="Postlethwait J."/>
            <person name="Robinson-Rechavi M."/>
            <person name="Echchiki A."/>
            <person name="Begum T."/>
            <person name="Montfort J."/>
            <person name="Schartl M."/>
            <person name="Bobe J."/>
            <person name="Guiguen Y."/>
        </authorList>
    </citation>
    <scope>NUCLEOTIDE SEQUENCE [LARGE SCALE GENOMIC DNA]</scope>
    <source>
        <strain evidence="10">M_S1</strain>
        <tissue evidence="10">Blood</tissue>
    </source>
</reference>
<dbReference type="PANTHER" id="PTHR46507">
    <property type="entry name" value="AFADIN- AND ALPHA-ACTININ-BINDING PROTEIN"/>
    <property type="match status" value="1"/>
</dbReference>
<keyword evidence="7 9" id="KW-0175">Coiled coil</keyword>
<evidence type="ECO:0000256" key="2">
    <source>
        <dbReference type="ARBA" id="ARBA00004607"/>
    </source>
</evidence>
<keyword evidence="8" id="KW-0206">Cytoskeleton</keyword>
<name>A0A7J6AKH7_AMEME</name>
<dbReference type="GO" id="GO:0035735">
    <property type="term" value="P:intraciliary transport involved in cilium assembly"/>
    <property type="evidence" value="ECO:0007669"/>
    <property type="project" value="TreeGrafter"/>
</dbReference>
<dbReference type="GO" id="GO:0034451">
    <property type="term" value="C:centriolar satellite"/>
    <property type="evidence" value="ECO:0007669"/>
    <property type="project" value="UniProtKB-SubCell"/>
</dbReference>
<dbReference type="Proteomes" id="UP000593565">
    <property type="component" value="Unassembled WGS sequence"/>
</dbReference>
<keyword evidence="4" id="KW-0963">Cytoplasm</keyword>
<evidence type="ECO:0000256" key="7">
    <source>
        <dbReference type="ARBA" id="ARBA00023054"/>
    </source>
</evidence>
<evidence type="ECO:0000256" key="4">
    <source>
        <dbReference type="ARBA" id="ARBA00022490"/>
    </source>
</evidence>
<dbReference type="PANTHER" id="PTHR46507:SF4">
    <property type="entry name" value="SSX FAMILY MEMBER 2 INTERACTING PROTEIN"/>
    <property type="match status" value="1"/>
</dbReference>
<proteinExistence type="inferred from homology"/>
<keyword evidence="6" id="KW-0965">Cell junction</keyword>
<keyword evidence="5" id="KW-0130">Cell adhesion</keyword>
<evidence type="ECO:0000256" key="1">
    <source>
        <dbReference type="ARBA" id="ARBA00004536"/>
    </source>
</evidence>
<evidence type="ECO:0000256" key="8">
    <source>
        <dbReference type="ARBA" id="ARBA00023212"/>
    </source>
</evidence>
<keyword evidence="11" id="KW-1185">Reference proteome</keyword>
<evidence type="ECO:0000256" key="5">
    <source>
        <dbReference type="ARBA" id="ARBA00022889"/>
    </source>
</evidence>
<comment type="subcellular location">
    <subcellularLocation>
        <location evidence="1">Cell junction</location>
        <location evidence="1">Adherens junction</location>
    </subcellularLocation>
    <subcellularLocation>
        <location evidence="2">Cytoplasm</location>
        <location evidence="2">Cytoskeleton</location>
        <location evidence="2">Microtubule organizing center</location>
        <location evidence="2">Centrosome</location>
        <location evidence="2">Centriolar satellite</location>
    </subcellularLocation>
</comment>
<comment type="similarity">
    <text evidence="3">Belongs to the ADIP family.</text>
</comment>
<evidence type="ECO:0000256" key="3">
    <source>
        <dbReference type="ARBA" id="ARBA00009291"/>
    </source>
</evidence>
<gene>
    <name evidence="10" type="ORF">AMELA_G00140570</name>
</gene>